<dbReference type="AlphaFoldDB" id="A0AAV4XFC3"/>
<organism evidence="1 2">
    <name type="scientific">Caerostris extrusa</name>
    <name type="common">Bark spider</name>
    <name type="synonym">Caerostris bankana</name>
    <dbReference type="NCBI Taxonomy" id="172846"/>
    <lineage>
        <taxon>Eukaryota</taxon>
        <taxon>Metazoa</taxon>
        <taxon>Ecdysozoa</taxon>
        <taxon>Arthropoda</taxon>
        <taxon>Chelicerata</taxon>
        <taxon>Arachnida</taxon>
        <taxon>Araneae</taxon>
        <taxon>Araneomorphae</taxon>
        <taxon>Entelegynae</taxon>
        <taxon>Araneoidea</taxon>
        <taxon>Araneidae</taxon>
        <taxon>Caerostris</taxon>
    </lineage>
</organism>
<evidence type="ECO:0000313" key="1">
    <source>
        <dbReference type="EMBL" id="GIY92656.1"/>
    </source>
</evidence>
<proteinExistence type="predicted"/>
<evidence type="ECO:0000313" key="2">
    <source>
        <dbReference type="Proteomes" id="UP001054945"/>
    </source>
</evidence>
<sequence>MSEDLPSRCKWTESSFEVDNGQLVGMRRVLDENKTEVDCEQAIDVIAAGIDWIYIIIIYTDFFLDA</sequence>
<accession>A0AAV4XFC3</accession>
<protein>
    <submittedName>
        <fullName evidence="1">Uncharacterized protein</fullName>
    </submittedName>
</protein>
<reference evidence="1 2" key="1">
    <citation type="submission" date="2021-06" db="EMBL/GenBank/DDBJ databases">
        <title>Caerostris extrusa draft genome.</title>
        <authorList>
            <person name="Kono N."/>
            <person name="Arakawa K."/>
        </authorList>
    </citation>
    <scope>NUCLEOTIDE SEQUENCE [LARGE SCALE GENOMIC DNA]</scope>
</reference>
<dbReference type="EMBL" id="BPLR01017571">
    <property type="protein sequence ID" value="GIY92656.1"/>
    <property type="molecule type" value="Genomic_DNA"/>
</dbReference>
<comment type="caution">
    <text evidence="1">The sequence shown here is derived from an EMBL/GenBank/DDBJ whole genome shotgun (WGS) entry which is preliminary data.</text>
</comment>
<keyword evidence="2" id="KW-1185">Reference proteome</keyword>
<gene>
    <name evidence="1" type="ORF">CEXT_399081</name>
</gene>
<dbReference type="Proteomes" id="UP001054945">
    <property type="component" value="Unassembled WGS sequence"/>
</dbReference>
<name>A0AAV4XFC3_CAEEX</name>